<gene>
    <name evidence="1" type="ORF">S06H3_33040</name>
</gene>
<name>X1MXE1_9ZZZZ</name>
<sequence>IPDEEKVTKLFRAALKLTNNVWLSHIAFASVMAKPSLIERLTEMLNSKSNKELRISSQVGIETGSPRLVREHMRGKVAPFQTR</sequence>
<feature type="non-terminal residue" evidence="1">
    <location>
        <position position="1"/>
    </location>
</feature>
<protein>
    <submittedName>
        <fullName evidence="1">Uncharacterized protein</fullName>
    </submittedName>
</protein>
<dbReference type="AlphaFoldDB" id="X1MXE1"/>
<reference evidence="1" key="1">
    <citation type="journal article" date="2014" name="Front. Microbiol.">
        <title>High frequency of phylogenetically diverse reductive dehalogenase-homologous genes in deep subseafloor sedimentary metagenomes.</title>
        <authorList>
            <person name="Kawai M."/>
            <person name="Futagami T."/>
            <person name="Toyoda A."/>
            <person name="Takaki Y."/>
            <person name="Nishi S."/>
            <person name="Hori S."/>
            <person name="Arai W."/>
            <person name="Tsubouchi T."/>
            <person name="Morono Y."/>
            <person name="Uchiyama I."/>
            <person name="Ito T."/>
            <person name="Fujiyama A."/>
            <person name="Inagaki F."/>
            <person name="Takami H."/>
        </authorList>
    </citation>
    <scope>NUCLEOTIDE SEQUENCE</scope>
    <source>
        <strain evidence="1">Expedition CK06-06</strain>
    </source>
</reference>
<organism evidence="1">
    <name type="scientific">marine sediment metagenome</name>
    <dbReference type="NCBI Taxonomy" id="412755"/>
    <lineage>
        <taxon>unclassified sequences</taxon>
        <taxon>metagenomes</taxon>
        <taxon>ecological metagenomes</taxon>
    </lineage>
</organism>
<dbReference type="EMBL" id="BARV01019690">
    <property type="protein sequence ID" value="GAI19360.1"/>
    <property type="molecule type" value="Genomic_DNA"/>
</dbReference>
<proteinExistence type="predicted"/>
<evidence type="ECO:0000313" key="1">
    <source>
        <dbReference type="EMBL" id="GAI19360.1"/>
    </source>
</evidence>
<comment type="caution">
    <text evidence="1">The sequence shown here is derived from an EMBL/GenBank/DDBJ whole genome shotgun (WGS) entry which is preliminary data.</text>
</comment>
<accession>X1MXE1</accession>